<name>A0A0L0FAR5_9EUKA</name>
<dbReference type="EMBL" id="KQ245952">
    <property type="protein sequence ID" value="KNC73188.1"/>
    <property type="molecule type" value="Genomic_DNA"/>
</dbReference>
<feature type="non-terminal residue" evidence="2">
    <location>
        <position position="1"/>
    </location>
</feature>
<accession>A0A0L0FAR5</accession>
<dbReference type="Proteomes" id="UP000054560">
    <property type="component" value="Unassembled WGS sequence"/>
</dbReference>
<proteinExistence type="predicted"/>
<evidence type="ECO:0000313" key="2">
    <source>
        <dbReference type="EMBL" id="KNC73188.1"/>
    </source>
</evidence>
<gene>
    <name evidence="2" type="ORF">SARC_14255</name>
</gene>
<keyword evidence="3" id="KW-1185">Reference proteome</keyword>
<dbReference type="AlphaFoldDB" id="A0A0L0FAR5"/>
<evidence type="ECO:0000313" key="3">
    <source>
        <dbReference type="Proteomes" id="UP000054560"/>
    </source>
</evidence>
<dbReference type="GeneID" id="25914759"/>
<organism evidence="2 3">
    <name type="scientific">Sphaeroforma arctica JP610</name>
    <dbReference type="NCBI Taxonomy" id="667725"/>
    <lineage>
        <taxon>Eukaryota</taxon>
        <taxon>Ichthyosporea</taxon>
        <taxon>Ichthyophonida</taxon>
        <taxon>Sphaeroforma</taxon>
    </lineage>
</organism>
<protein>
    <submittedName>
        <fullName evidence="2">Uncharacterized protein</fullName>
    </submittedName>
</protein>
<reference evidence="2 3" key="1">
    <citation type="submission" date="2011-02" db="EMBL/GenBank/DDBJ databases">
        <title>The Genome Sequence of Sphaeroforma arctica JP610.</title>
        <authorList>
            <consortium name="The Broad Institute Genome Sequencing Platform"/>
            <person name="Russ C."/>
            <person name="Cuomo C."/>
            <person name="Young S.K."/>
            <person name="Zeng Q."/>
            <person name="Gargeya S."/>
            <person name="Alvarado L."/>
            <person name="Berlin A."/>
            <person name="Chapman S.B."/>
            <person name="Chen Z."/>
            <person name="Freedman E."/>
            <person name="Gellesch M."/>
            <person name="Goldberg J."/>
            <person name="Griggs A."/>
            <person name="Gujja S."/>
            <person name="Heilman E."/>
            <person name="Heiman D."/>
            <person name="Howarth C."/>
            <person name="Mehta T."/>
            <person name="Neiman D."/>
            <person name="Pearson M."/>
            <person name="Roberts A."/>
            <person name="Saif S."/>
            <person name="Shea T."/>
            <person name="Shenoy N."/>
            <person name="Sisk P."/>
            <person name="Stolte C."/>
            <person name="Sykes S."/>
            <person name="White J."/>
            <person name="Yandava C."/>
            <person name="Burger G."/>
            <person name="Gray M.W."/>
            <person name="Holland P.W.H."/>
            <person name="King N."/>
            <person name="Lang F.B.F."/>
            <person name="Roger A.J."/>
            <person name="Ruiz-Trillo I."/>
            <person name="Haas B."/>
            <person name="Nusbaum C."/>
            <person name="Birren B."/>
        </authorList>
    </citation>
    <scope>NUCLEOTIDE SEQUENCE [LARGE SCALE GENOMIC DNA]</scope>
    <source>
        <strain evidence="2 3">JP610</strain>
    </source>
</reference>
<feature type="region of interest" description="Disordered" evidence="1">
    <location>
        <begin position="1"/>
        <end position="44"/>
    </location>
</feature>
<sequence length="87" mass="9563">DTAAKPRKQCNFNAKRAPSAVATDTFDLSKESSQEEEDDSDGEMVMSREVDYGMETKGNQVEPDDLNLKLDLQDKIAADVILDPEAA</sequence>
<evidence type="ECO:0000256" key="1">
    <source>
        <dbReference type="SAM" id="MobiDB-lite"/>
    </source>
</evidence>
<dbReference type="RefSeq" id="XP_014147090.1">
    <property type="nucleotide sequence ID" value="XM_014291615.1"/>
</dbReference>